<dbReference type="Gene3D" id="3.30.2130.10">
    <property type="entry name" value="VC0802-like"/>
    <property type="match status" value="1"/>
</dbReference>
<evidence type="ECO:0000259" key="1">
    <source>
        <dbReference type="Pfam" id="PF13840"/>
    </source>
</evidence>
<gene>
    <name evidence="3" type="ORF">SAMN05421508_102370</name>
</gene>
<dbReference type="OrthoDB" id="5615858at2"/>
<dbReference type="AlphaFoldDB" id="A0A286G9X0"/>
<dbReference type="Pfam" id="PF21631">
    <property type="entry name" value="A9CJY8-like_N"/>
    <property type="match status" value="1"/>
</dbReference>
<dbReference type="Proteomes" id="UP000219621">
    <property type="component" value="Unassembled WGS sequence"/>
</dbReference>
<dbReference type="InterPro" id="IPR051719">
    <property type="entry name" value="CASTOR_mTORC1"/>
</dbReference>
<dbReference type="PIRSF" id="PIRSF008459">
    <property type="entry name" value="UCP008459"/>
    <property type="match status" value="1"/>
</dbReference>
<dbReference type="PANTHER" id="PTHR31131">
    <property type="entry name" value="CHROMOSOME 1, WHOLE GENOME SHOTGUN SEQUENCE"/>
    <property type="match status" value="1"/>
</dbReference>
<accession>A0A286G9X0</accession>
<dbReference type="Pfam" id="PF13840">
    <property type="entry name" value="ACT_7"/>
    <property type="match status" value="1"/>
</dbReference>
<evidence type="ECO:0000259" key="2">
    <source>
        <dbReference type="Pfam" id="PF21631"/>
    </source>
</evidence>
<name>A0A286G9X0_9PROT</name>
<keyword evidence="4" id="KW-1185">Reference proteome</keyword>
<reference evidence="4" key="1">
    <citation type="submission" date="2017-09" db="EMBL/GenBank/DDBJ databases">
        <authorList>
            <person name="Varghese N."/>
            <person name="Submissions S."/>
        </authorList>
    </citation>
    <scope>NUCLEOTIDE SEQUENCE [LARGE SCALE GENOMIC DNA]</scope>
    <source>
        <strain evidence="4">USBA 140</strain>
    </source>
</reference>
<feature type="domain" description="A9CJY8-like N-terminal" evidence="2">
    <location>
        <begin position="15"/>
        <end position="49"/>
    </location>
</feature>
<dbReference type="RefSeq" id="WP_097278122.1">
    <property type="nucleotide sequence ID" value="NZ_OCNJ01000002.1"/>
</dbReference>
<sequence>MSRRFTLTRRPVALAVCRLPPDAAEPAWARAGLFASVTRTPAELSIVCDHTAAAAAPPTEGLRVDGPWAVFEVQGPFAFDVTGVVADLARPLAEAGVGLFVLSTFDTDWILVKQENATAAADAWRAAGHTVG</sequence>
<proteinExistence type="predicted"/>
<organism evidence="3 4">
    <name type="scientific">Caenispirillum bisanense</name>
    <dbReference type="NCBI Taxonomy" id="414052"/>
    <lineage>
        <taxon>Bacteria</taxon>
        <taxon>Pseudomonadati</taxon>
        <taxon>Pseudomonadota</taxon>
        <taxon>Alphaproteobacteria</taxon>
        <taxon>Rhodospirillales</taxon>
        <taxon>Novispirillaceae</taxon>
        <taxon>Caenispirillum</taxon>
    </lineage>
</organism>
<dbReference type="PANTHER" id="PTHR31131:SF6">
    <property type="entry name" value="CASTOR ACT DOMAIN-CONTAINING PROTEIN"/>
    <property type="match status" value="1"/>
</dbReference>
<evidence type="ECO:0000313" key="4">
    <source>
        <dbReference type="Proteomes" id="UP000219621"/>
    </source>
</evidence>
<dbReference type="InterPro" id="IPR027795">
    <property type="entry name" value="CASTOR_ACT_dom"/>
</dbReference>
<dbReference type="InterPro" id="IPR016540">
    <property type="entry name" value="UCP008459"/>
</dbReference>
<protein>
    <submittedName>
        <fullName evidence="3">Uncharacterized protein</fullName>
    </submittedName>
</protein>
<feature type="domain" description="CASTOR ACT" evidence="1">
    <location>
        <begin position="65"/>
        <end position="123"/>
    </location>
</feature>
<evidence type="ECO:0000313" key="3">
    <source>
        <dbReference type="EMBL" id="SOD92310.1"/>
    </source>
</evidence>
<dbReference type="EMBL" id="OCNJ01000002">
    <property type="protein sequence ID" value="SOD92310.1"/>
    <property type="molecule type" value="Genomic_DNA"/>
</dbReference>
<dbReference type="InterPro" id="IPR045865">
    <property type="entry name" value="ACT-like_dom_sf"/>
</dbReference>
<dbReference type="InterPro" id="IPR049447">
    <property type="entry name" value="A9CJY8-like_N"/>
</dbReference>
<dbReference type="SUPFAM" id="SSF55021">
    <property type="entry name" value="ACT-like"/>
    <property type="match status" value="2"/>
</dbReference>